<dbReference type="EMBL" id="CP001706">
    <property type="protein sequence ID" value="ACV07828.1"/>
    <property type="molecule type" value="Genomic_DNA"/>
</dbReference>
<sequence>MSKQSGLSIGDKPTGGCACGDHDVVDYPELDTRVIPHAIRHATIFGALSSIAPERGMIIVANHNPLPLLAQLEERAPGEFEVTYLEEGPEVYKVQFVRR</sequence>
<evidence type="ECO:0000259" key="1">
    <source>
        <dbReference type="Pfam" id="PF10006"/>
    </source>
</evidence>
<proteinExistence type="predicted"/>
<accession>C7QYI1</accession>
<dbReference type="InterPro" id="IPR018720">
    <property type="entry name" value="DUF2249"/>
</dbReference>
<gene>
    <name evidence="2" type="ordered locus">Jden_0153</name>
</gene>
<protein>
    <recommendedName>
        <fullName evidence="1">DUF2249 domain-containing protein</fullName>
    </recommendedName>
</protein>
<dbReference type="eggNOG" id="COG4309">
    <property type="taxonomic scope" value="Bacteria"/>
</dbReference>
<keyword evidence="3" id="KW-1185">Reference proteome</keyword>
<feature type="domain" description="DUF2249" evidence="1">
    <location>
        <begin position="29"/>
        <end position="98"/>
    </location>
</feature>
<reference evidence="2 3" key="1">
    <citation type="journal article" date="2009" name="Stand. Genomic Sci.">
        <title>Complete genome sequence of Jonesia denitrificans type strain (Prevot 55134).</title>
        <authorList>
            <person name="Pukall R."/>
            <person name="Gehrich-Schroter G."/>
            <person name="Lapidus A."/>
            <person name="Nolan M."/>
            <person name="Glavina Del Rio T."/>
            <person name="Lucas S."/>
            <person name="Chen F."/>
            <person name="Tice H."/>
            <person name="Pitluck S."/>
            <person name="Cheng J.F."/>
            <person name="Copeland A."/>
            <person name="Saunders E."/>
            <person name="Brettin T."/>
            <person name="Detter J.C."/>
            <person name="Bruce D."/>
            <person name="Goodwin L."/>
            <person name="Pati A."/>
            <person name="Ivanova N."/>
            <person name="Mavromatis K."/>
            <person name="Ovchinnikova G."/>
            <person name="Chen A."/>
            <person name="Palaniappan K."/>
            <person name="Land M."/>
            <person name="Hauser L."/>
            <person name="Chang Y.J."/>
            <person name="Jeffries C.D."/>
            <person name="Chain P."/>
            <person name="Goker M."/>
            <person name="Bristow J."/>
            <person name="Eisen J.A."/>
            <person name="Markowitz V."/>
            <person name="Hugenholtz P."/>
            <person name="Kyrpides N.C."/>
            <person name="Klenk H.P."/>
            <person name="Han C."/>
        </authorList>
    </citation>
    <scope>NUCLEOTIDE SEQUENCE [LARGE SCALE GENOMIC DNA]</scope>
    <source>
        <strain evidence="3">ATCC 14870 / DSM 20603 / BCRC 15368 / CIP 55.134 / JCM 11481 / NBRC 15587 / NCTC 10816 / Prevot 55134</strain>
    </source>
</reference>
<dbReference type="KEGG" id="jde:Jden_0153"/>
<dbReference type="OrthoDB" id="8451629at2"/>
<dbReference type="RefSeq" id="WP_012805933.1">
    <property type="nucleotide sequence ID" value="NC_013174.1"/>
</dbReference>
<evidence type="ECO:0000313" key="3">
    <source>
        <dbReference type="Proteomes" id="UP000000628"/>
    </source>
</evidence>
<dbReference type="Pfam" id="PF10006">
    <property type="entry name" value="DUF2249"/>
    <property type="match status" value="1"/>
</dbReference>
<dbReference type="Proteomes" id="UP000000628">
    <property type="component" value="Chromosome"/>
</dbReference>
<organism evidence="2 3">
    <name type="scientific">Jonesia denitrificans (strain ATCC 14870 / DSM 20603 / BCRC 15368 / CIP 55.134 / JCM 11481 / NBRC 15587 / NCTC 10816 / Prevot 55134)</name>
    <name type="common">Listeria denitrificans</name>
    <dbReference type="NCBI Taxonomy" id="471856"/>
    <lineage>
        <taxon>Bacteria</taxon>
        <taxon>Bacillati</taxon>
        <taxon>Actinomycetota</taxon>
        <taxon>Actinomycetes</taxon>
        <taxon>Micrococcales</taxon>
        <taxon>Jonesiaceae</taxon>
        <taxon>Jonesia</taxon>
    </lineage>
</organism>
<dbReference type="AlphaFoldDB" id="C7QYI1"/>
<dbReference type="HOGENOM" id="CLU_146484_0_2_11"/>
<name>C7QYI1_JONDD</name>
<dbReference type="STRING" id="471856.Jden_0153"/>
<evidence type="ECO:0000313" key="2">
    <source>
        <dbReference type="EMBL" id="ACV07828.1"/>
    </source>
</evidence>